<dbReference type="RefSeq" id="WP_203762071.1">
    <property type="nucleotide sequence ID" value="NZ_BAAABO010000032.1"/>
</dbReference>
<dbReference type="Proteomes" id="UP000609879">
    <property type="component" value="Unassembled WGS sequence"/>
</dbReference>
<dbReference type="Pfam" id="PF13289">
    <property type="entry name" value="SIR2_2"/>
    <property type="match status" value="1"/>
</dbReference>
<evidence type="ECO:0000313" key="1">
    <source>
        <dbReference type="EMBL" id="GID74154.1"/>
    </source>
</evidence>
<keyword evidence="2" id="KW-1185">Reference proteome</keyword>
<proteinExistence type="predicted"/>
<evidence type="ECO:0000313" key="2">
    <source>
        <dbReference type="Proteomes" id="UP000609879"/>
    </source>
</evidence>
<accession>A0ABQ3Y2E1</accession>
<protein>
    <recommendedName>
        <fullName evidence="3">SIR2-like domain-containing protein</fullName>
    </recommendedName>
</protein>
<name>A0ABQ3Y2E1_9ACTN</name>
<dbReference type="EMBL" id="BOMI01000050">
    <property type="protein sequence ID" value="GID74154.1"/>
    <property type="molecule type" value="Genomic_DNA"/>
</dbReference>
<comment type="caution">
    <text evidence="1">The sequence shown here is derived from an EMBL/GenBank/DDBJ whole genome shotgun (WGS) entry which is preliminary data.</text>
</comment>
<evidence type="ECO:0008006" key="3">
    <source>
        <dbReference type="Google" id="ProtNLM"/>
    </source>
</evidence>
<reference evidence="1 2" key="1">
    <citation type="submission" date="2021-01" db="EMBL/GenBank/DDBJ databases">
        <title>Whole genome shotgun sequence of Actinoplanes deccanensis NBRC 13994.</title>
        <authorList>
            <person name="Komaki H."/>
            <person name="Tamura T."/>
        </authorList>
    </citation>
    <scope>NUCLEOTIDE SEQUENCE [LARGE SCALE GENOMIC DNA]</scope>
    <source>
        <strain evidence="1 2">NBRC 13994</strain>
    </source>
</reference>
<gene>
    <name evidence="1" type="ORF">Ade02nite_27950</name>
</gene>
<organism evidence="1 2">
    <name type="scientific">Paractinoplanes deccanensis</name>
    <dbReference type="NCBI Taxonomy" id="113561"/>
    <lineage>
        <taxon>Bacteria</taxon>
        <taxon>Bacillati</taxon>
        <taxon>Actinomycetota</taxon>
        <taxon>Actinomycetes</taxon>
        <taxon>Micromonosporales</taxon>
        <taxon>Micromonosporaceae</taxon>
        <taxon>Paractinoplanes</taxon>
    </lineage>
</organism>
<sequence>MTLYAGEADLVERLATLLRSGAKKCVPLLGSGVTRPTMPDTETILGLADEYARQQRNDDLVRSLDQIRAEAGKSIAQRYQEYRNAFAGWLGPDKFDIIVQRAVLHAYRPSEDLAAWADRAPWQLIDLATARRIELDDQAWSLTDATTAIGRLVTWRPHRFGHQILTTNVDPTLEIAIGRAGGHFTTLVPGNNGAVVSLVTDPGPINIVHLHGYWRPLREDDSPLHDPRRLARTSHAFRSQLRELLRESVVCVLGYGGADQVIVDTLRAMLADNEIELLWAIRESAPSPDSPIHTWEGSGAGLYSGVDVNTLLPAVVERLGIRRGFTPAPAQPPATITRVSRRVPQPELVKAIGALPLRRPPQDVSELLRQLVQRFGWRLEPPRSAPAPTLLFWPVRLRRPSLIHMVQALAAAAMSTHGVRVVLSLDDFGVQRKAFELFAARAREWFSLIPGAELAEVVSLQEVLDASDVFGTGPGDADAMVRPFRPWAVLYEYYAVFRPSLYSVLRAAKAIPEVDPDRAIERAPDIVRALLSEKPTRLLTAPEVWAHLHQLMEKPYAKQTLTLGGEDEHRFWAHWREAFQQNTRHLHNPRIVNLSNESDLIHCEHYDDLREQIEQAMRSERWREPNRFVPWLVRNALLLPAYLRFGTGVNLDGQRFDAWQDVLAALEVSPSLATPLAMRISSVFHGGQQT</sequence>